<dbReference type="EMBL" id="FJOG01000039">
    <property type="protein sequence ID" value="CZR66713.1"/>
    <property type="molecule type" value="Genomic_DNA"/>
</dbReference>
<accession>A0A1L7XNW6</accession>
<dbReference type="OrthoDB" id="5228748at2759"/>
<sequence length="558" mass="63245">MSGLDPLYYNDHVRRLHNHKLPWWRLFLGPFCGLHFVLVAGHLYFDWGVLGPKYGFLRFLEILVVLLSVSSRVIWQYLFRDPYQFLHFRRPSRAYRGAIYAVSAATIIPIFILHFPIIYINFKADRTSNISYYQSILCLIVLLALCTYYLWMVHRFLLGDDHDAQYEPTASLLDEVNTSVLEPYSDDPPSTSVEESSSSLSGHLALAYALQQAISPLRTHAHTQGHDNLGSRPATIPPEAELGAAVSTAISTTDSTASTSSINQPGAPLRCATIAKFDYMPENRVGPHSWFSYHFATTLLGISSTVILVLVWQLIYEDKLSRLSFSSKAKCSLHVPLSGYILALYGATYRNALKRSVFTRSYISLPEHWTRIKSWMRKPVFVNSEAGNSTAIDPRRRKYEVAIEQKKVGTGSVEYINAYNASRQPCAGYWGHLGRSWITDFRTTSTVRHVIILGFAAFQFGKGYACIFYYPHEEGAKLPDNTIEDLQRFLRIMWLNLYLMFAGFPLGIFVLFFAAGGALSILILFGGFVLEHSPEEEKERLRQLREQARAGRSVETVT</sequence>
<name>A0A1L7XNW6_9HELO</name>
<keyword evidence="1" id="KW-0812">Transmembrane</keyword>
<keyword evidence="3" id="KW-1185">Reference proteome</keyword>
<evidence type="ECO:0000256" key="1">
    <source>
        <dbReference type="SAM" id="Phobius"/>
    </source>
</evidence>
<organism evidence="2 3">
    <name type="scientific">Phialocephala subalpina</name>
    <dbReference type="NCBI Taxonomy" id="576137"/>
    <lineage>
        <taxon>Eukaryota</taxon>
        <taxon>Fungi</taxon>
        <taxon>Dikarya</taxon>
        <taxon>Ascomycota</taxon>
        <taxon>Pezizomycotina</taxon>
        <taxon>Leotiomycetes</taxon>
        <taxon>Helotiales</taxon>
        <taxon>Mollisiaceae</taxon>
        <taxon>Phialocephala</taxon>
        <taxon>Phialocephala fortinii species complex</taxon>
    </lineage>
</organism>
<protein>
    <submittedName>
        <fullName evidence="2">Uncharacterized protein</fullName>
    </submittedName>
</protein>
<keyword evidence="1" id="KW-1133">Transmembrane helix</keyword>
<proteinExistence type="predicted"/>
<gene>
    <name evidence="2" type="ORF">PAC_16614</name>
</gene>
<feature type="transmembrane region" description="Helical" evidence="1">
    <location>
        <begin position="450"/>
        <end position="470"/>
    </location>
</feature>
<feature type="transmembrane region" description="Helical" evidence="1">
    <location>
        <begin position="23"/>
        <end position="44"/>
    </location>
</feature>
<feature type="transmembrane region" description="Helical" evidence="1">
    <location>
        <begin position="132"/>
        <end position="151"/>
    </location>
</feature>
<feature type="transmembrane region" description="Helical" evidence="1">
    <location>
        <begin position="497"/>
        <end position="530"/>
    </location>
</feature>
<evidence type="ECO:0000313" key="3">
    <source>
        <dbReference type="Proteomes" id="UP000184330"/>
    </source>
</evidence>
<feature type="transmembrane region" description="Helical" evidence="1">
    <location>
        <begin position="56"/>
        <end position="78"/>
    </location>
</feature>
<feature type="transmembrane region" description="Helical" evidence="1">
    <location>
        <begin position="98"/>
        <end position="120"/>
    </location>
</feature>
<dbReference type="AlphaFoldDB" id="A0A1L7XNW6"/>
<feature type="transmembrane region" description="Helical" evidence="1">
    <location>
        <begin position="290"/>
        <end position="315"/>
    </location>
</feature>
<dbReference type="Proteomes" id="UP000184330">
    <property type="component" value="Unassembled WGS sequence"/>
</dbReference>
<feature type="transmembrane region" description="Helical" evidence="1">
    <location>
        <begin position="335"/>
        <end position="353"/>
    </location>
</feature>
<evidence type="ECO:0000313" key="2">
    <source>
        <dbReference type="EMBL" id="CZR66713.1"/>
    </source>
</evidence>
<keyword evidence="1" id="KW-0472">Membrane</keyword>
<reference evidence="2 3" key="1">
    <citation type="submission" date="2016-03" db="EMBL/GenBank/DDBJ databases">
        <authorList>
            <person name="Ploux O."/>
        </authorList>
    </citation>
    <scope>NUCLEOTIDE SEQUENCE [LARGE SCALE GENOMIC DNA]</scope>
    <source>
        <strain evidence="2 3">UAMH 11012</strain>
    </source>
</reference>